<dbReference type="SUPFAM" id="SSF51126">
    <property type="entry name" value="Pectin lyase-like"/>
    <property type="match status" value="1"/>
</dbReference>
<dbReference type="InterPro" id="IPR006311">
    <property type="entry name" value="TAT_signal"/>
</dbReference>
<protein>
    <recommendedName>
        <fullName evidence="5">Right handed beta helix domain-containing protein</fullName>
    </recommendedName>
</protein>
<evidence type="ECO:0000259" key="1">
    <source>
        <dbReference type="Pfam" id="PF12708"/>
    </source>
</evidence>
<gene>
    <name evidence="3" type="ORF">SU32_02900</name>
</gene>
<feature type="domain" description="Right handed beta helix" evidence="2">
    <location>
        <begin position="209"/>
        <end position="311"/>
    </location>
</feature>
<keyword evidence="4" id="KW-1185">Reference proteome</keyword>
<evidence type="ECO:0008006" key="5">
    <source>
        <dbReference type="Google" id="ProtNLM"/>
    </source>
</evidence>
<dbReference type="InterPro" id="IPR012334">
    <property type="entry name" value="Pectin_lyas_fold"/>
</dbReference>
<dbReference type="STRING" id="1514904.SU32_02900"/>
<dbReference type="InterPro" id="IPR006626">
    <property type="entry name" value="PbH1"/>
</dbReference>
<proteinExistence type="predicted"/>
<dbReference type="RefSeq" id="WP_053997842.1">
    <property type="nucleotide sequence ID" value="NZ_JXMU01000003.1"/>
</dbReference>
<dbReference type="InterPro" id="IPR022388">
    <property type="entry name" value="CHP03808"/>
</dbReference>
<dbReference type="PROSITE" id="PS51318">
    <property type="entry name" value="TAT"/>
    <property type="match status" value="1"/>
</dbReference>
<dbReference type="OrthoDB" id="9788772at2"/>
<dbReference type="SMART" id="SM00710">
    <property type="entry name" value="PbH1"/>
    <property type="match status" value="8"/>
</dbReference>
<dbReference type="Proteomes" id="UP000038011">
    <property type="component" value="Unassembled WGS sequence"/>
</dbReference>
<dbReference type="EMBL" id="JXMU01000003">
    <property type="protein sequence ID" value="KPB02240.1"/>
    <property type="molecule type" value="Genomic_DNA"/>
</dbReference>
<dbReference type="InterPro" id="IPR039448">
    <property type="entry name" value="Beta_helix"/>
</dbReference>
<feature type="domain" description="Rhamnogalacturonase A/B/Epimerase-like pectate lyase" evidence="1">
    <location>
        <begin position="31"/>
        <end position="114"/>
    </location>
</feature>
<dbReference type="PATRIC" id="fig|1514904.3.peg.2280"/>
<reference evidence="3 4" key="1">
    <citation type="submission" date="2015-01" db="EMBL/GenBank/DDBJ databases">
        <title>Ahrensia donghaiensis sp. nov., a novel dimethylsulphoniopropionate-cleavage bacterium isolated from seawater and emended descriptions of the genus Ahrensia and Ahrensia kielensis.</title>
        <authorList>
            <person name="Liu J."/>
        </authorList>
    </citation>
    <scope>NUCLEOTIDE SEQUENCE [LARGE SCALE GENOMIC DNA]</scope>
    <source>
        <strain evidence="3 4">LZD062</strain>
    </source>
</reference>
<accession>A0A0M9GNY5</accession>
<evidence type="ECO:0000313" key="3">
    <source>
        <dbReference type="EMBL" id="KPB02240.1"/>
    </source>
</evidence>
<organism evidence="3 4">
    <name type="scientific">Ahrensia marina</name>
    <dbReference type="NCBI Taxonomy" id="1514904"/>
    <lineage>
        <taxon>Bacteria</taxon>
        <taxon>Pseudomonadati</taxon>
        <taxon>Pseudomonadota</taxon>
        <taxon>Alphaproteobacteria</taxon>
        <taxon>Hyphomicrobiales</taxon>
        <taxon>Ahrensiaceae</taxon>
        <taxon>Ahrensia</taxon>
    </lineage>
</organism>
<dbReference type="Pfam" id="PF13229">
    <property type="entry name" value="Beta_helix"/>
    <property type="match status" value="2"/>
</dbReference>
<dbReference type="InterPro" id="IPR024535">
    <property type="entry name" value="RHGA/B-epi-like_pectate_lyase"/>
</dbReference>
<sequence length="447" mass="48184">MNNRLTNRRQFLIQAGTLMTGLGFTRPVLARDAREFGVIPDKREDQSVAFQKMLDTADRQRSRIYLAHGTYAISGIRLPDFVDLAGTGDQTALINTTRNPLFAAQHSSRVMMDNILVDGVHLGHDDENFALIDLRRVSNVELTGLMIRRAKHDALRLEQCGGLIKRCTISGAGRLGLFSMESKALQISENTVEDCADGGIIVHRHSQGYDGARINHNIIRRISASRGGTGQWGNGINIYKTNDVEIIANKVEDCAFSAIRANTAQDFKMNDNTCLRSGETAIYAEFAFRNAEIKNNIVIDAANGISAVNADVGGGGAVITGNIVKNINAIGPYDPPSTTLGNGISVEADILVAGNTIENTARYGINAGWGPHLRNVDVIGNTLKYSRIGIGISAAKGAGAINIKGNQISAREGNIHTHEWEKLNPIDIGLNPAQAPAHITLEGNITS</sequence>
<evidence type="ECO:0000313" key="4">
    <source>
        <dbReference type="Proteomes" id="UP000038011"/>
    </source>
</evidence>
<feature type="domain" description="Right handed beta helix" evidence="2">
    <location>
        <begin position="132"/>
        <end position="204"/>
    </location>
</feature>
<dbReference type="AlphaFoldDB" id="A0A0M9GNY5"/>
<dbReference type="NCBIfam" id="TIGR03808">
    <property type="entry name" value="RR_plus_rpt_1"/>
    <property type="match status" value="1"/>
</dbReference>
<evidence type="ECO:0000259" key="2">
    <source>
        <dbReference type="Pfam" id="PF13229"/>
    </source>
</evidence>
<dbReference type="InterPro" id="IPR011050">
    <property type="entry name" value="Pectin_lyase_fold/virulence"/>
</dbReference>
<comment type="caution">
    <text evidence="3">The sequence shown here is derived from an EMBL/GenBank/DDBJ whole genome shotgun (WGS) entry which is preliminary data.</text>
</comment>
<dbReference type="Pfam" id="PF12708">
    <property type="entry name" value="Pect-lyase_RHGA_epim"/>
    <property type="match status" value="1"/>
</dbReference>
<name>A0A0M9GNY5_9HYPH</name>
<dbReference type="Gene3D" id="2.160.20.10">
    <property type="entry name" value="Single-stranded right-handed beta-helix, Pectin lyase-like"/>
    <property type="match status" value="1"/>
</dbReference>